<feature type="domain" description="HTH merR-type" evidence="4">
    <location>
        <begin position="7"/>
        <end position="76"/>
    </location>
</feature>
<evidence type="ECO:0000259" key="4">
    <source>
        <dbReference type="PROSITE" id="PS50937"/>
    </source>
</evidence>
<comment type="caution">
    <text evidence="5">The sequence shown here is derived from an EMBL/GenBank/DDBJ whole genome shotgun (WGS) entry which is preliminary data.</text>
</comment>
<dbReference type="Pfam" id="PF13411">
    <property type="entry name" value="MerR_1"/>
    <property type="match status" value="1"/>
</dbReference>
<evidence type="ECO:0000313" key="6">
    <source>
        <dbReference type="Proteomes" id="UP000316199"/>
    </source>
</evidence>
<protein>
    <submittedName>
        <fullName evidence="5">MerR family transcriptional regulator</fullName>
    </submittedName>
</protein>
<dbReference type="SMART" id="SM00422">
    <property type="entry name" value="HTH_MERR"/>
    <property type="match status" value="1"/>
</dbReference>
<dbReference type="Gene3D" id="1.10.1660.10">
    <property type="match status" value="1"/>
</dbReference>
<reference evidence="5 6" key="1">
    <citation type="submission" date="2019-02" db="EMBL/GenBank/DDBJ databases">
        <title>Prokaryotic population dynamics and viral predation in marine succession experiment using metagenomics: the confinement effect.</title>
        <authorList>
            <person name="Haro-Moreno J.M."/>
            <person name="Rodriguez-Valera F."/>
            <person name="Lopez-Perez M."/>
        </authorList>
    </citation>
    <scope>NUCLEOTIDE SEQUENCE [LARGE SCALE GENOMIC DNA]</scope>
    <source>
        <strain evidence="5">MED-G157</strain>
    </source>
</reference>
<organism evidence="5 6">
    <name type="scientific">OM182 bacterium</name>
    <dbReference type="NCBI Taxonomy" id="2510334"/>
    <lineage>
        <taxon>Bacteria</taxon>
        <taxon>Pseudomonadati</taxon>
        <taxon>Pseudomonadota</taxon>
        <taxon>Gammaproteobacteria</taxon>
        <taxon>OMG group</taxon>
        <taxon>OM182 clade</taxon>
    </lineage>
</organism>
<dbReference type="PANTHER" id="PTHR30204:SF67">
    <property type="entry name" value="HTH-TYPE TRANSCRIPTIONAL REGULATOR MLRA-RELATED"/>
    <property type="match status" value="1"/>
</dbReference>
<dbReference type="PROSITE" id="PS50937">
    <property type="entry name" value="HTH_MERR_2"/>
    <property type="match status" value="1"/>
</dbReference>
<evidence type="ECO:0000313" key="5">
    <source>
        <dbReference type="EMBL" id="RZO76987.1"/>
    </source>
</evidence>
<gene>
    <name evidence="5" type="ORF">EVA68_02910</name>
</gene>
<keyword evidence="1" id="KW-0805">Transcription regulation</keyword>
<dbReference type="SUPFAM" id="SSF46955">
    <property type="entry name" value="Putative DNA-binding domain"/>
    <property type="match status" value="1"/>
</dbReference>
<dbReference type="Proteomes" id="UP000316199">
    <property type="component" value="Unassembled WGS sequence"/>
</dbReference>
<dbReference type="InterPro" id="IPR047057">
    <property type="entry name" value="MerR_fam"/>
</dbReference>
<dbReference type="GO" id="GO:0003677">
    <property type="term" value="F:DNA binding"/>
    <property type="evidence" value="ECO:0007669"/>
    <property type="project" value="UniProtKB-KW"/>
</dbReference>
<evidence type="ECO:0000256" key="2">
    <source>
        <dbReference type="ARBA" id="ARBA00023125"/>
    </source>
</evidence>
<evidence type="ECO:0000256" key="3">
    <source>
        <dbReference type="ARBA" id="ARBA00023163"/>
    </source>
</evidence>
<dbReference type="EMBL" id="SHAG01000006">
    <property type="protein sequence ID" value="RZO76987.1"/>
    <property type="molecule type" value="Genomic_DNA"/>
</dbReference>
<dbReference type="GO" id="GO:0003700">
    <property type="term" value="F:DNA-binding transcription factor activity"/>
    <property type="evidence" value="ECO:0007669"/>
    <property type="project" value="InterPro"/>
</dbReference>
<accession>A0A520S3D0</accession>
<sequence>MNMKDHGLPIAAVTQMTGIAGHTLRKWESRYALVTPERTSTGRRLYTQDNIEKLILVRELTSRGHQVRLLADLSTGELEALLSKCNKGESIGAAKRVLAIGHVVAATLRVSKANFPAELSLISTDATEWLSKSTLNDSYDMVIIEVPTLGQQVAKLLADLSRDCRLVLIYGFASRGDIQGLRDKGVECLRAPVEATELLRIVGASDVKETIAEPQENLSKVPSRRLPDDVIARVSNILPSIQCECPNHIASLLYDLIAFERYCQQCETEQAKDADLHVYLGNITGLARASFEEALERVASEEGIPLESIV</sequence>
<dbReference type="CDD" id="cd01104">
    <property type="entry name" value="HTH_MlrA-CarA"/>
    <property type="match status" value="1"/>
</dbReference>
<dbReference type="InterPro" id="IPR009061">
    <property type="entry name" value="DNA-bd_dom_put_sf"/>
</dbReference>
<dbReference type="InterPro" id="IPR000551">
    <property type="entry name" value="MerR-type_HTH_dom"/>
</dbReference>
<evidence type="ECO:0000256" key="1">
    <source>
        <dbReference type="ARBA" id="ARBA00023015"/>
    </source>
</evidence>
<keyword evidence="2" id="KW-0238">DNA-binding</keyword>
<dbReference type="AlphaFoldDB" id="A0A520S3D0"/>
<keyword evidence="3" id="KW-0804">Transcription</keyword>
<dbReference type="PANTHER" id="PTHR30204">
    <property type="entry name" value="REDOX-CYCLING DRUG-SENSING TRANSCRIPTIONAL ACTIVATOR SOXR"/>
    <property type="match status" value="1"/>
</dbReference>
<name>A0A520S3D0_9GAMM</name>
<proteinExistence type="predicted"/>